<evidence type="ECO:0000256" key="4">
    <source>
        <dbReference type="ARBA" id="ARBA00023136"/>
    </source>
</evidence>
<dbReference type="Pfam" id="PF02659">
    <property type="entry name" value="Mntp"/>
    <property type="match status" value="1"/>
</dbReference>
<comment type="caution">
    <text evidence="6">The sequence shown here is derived from an EMBL/GenBank/DDBJ whole genome shotgun (WGS) entry which is preliminary data.</text>
</comment>
<keyword evidence="4 5" id="KW-0472">Membrane</keyword>
<dbReference type="Proteomes" id="UP001579974">
    <property type="component" value="Unassembled WGS sequence"/>
</dbReference>
<feature type="transmembrane region" description="Helical" evidence="5">
    <location>
        <begin position="73"/>
        <end position="92"/>
    </location>
</feature>
<evidence type="ECO:0000313" key="6">
    <source>
        <dbReference type="EMBL" id="MFB5191014.1"/>
    </source>
</evidence>
<organism evidence="6 7">
    <name type="scientific">Alicyclobacillus fastidiosus</name>
    <dbReference type="NCBI Taxonomy" id="392011"/>
    <lineage>
        <taxon>Bacteria</taxon>
        <taxon>Bacillati</taxon>
        <taxon>Bacillota</taxon>
        <taxon>Bacilli</taxon>
        <taxon>Bacillales</taxon>
        <taxon>Alicyclobacillaceae</taxon>
        <taxon>Alicyclobacillus</taxon>
    </lineage>
</organism>
<proteinExistence type="predicted"/>
<keyword evidence="1" id="KW-1003">Cell membrane</keyword>
<dbReference type="InterPro" id="IPR003810">
    <property type="entry name" value="Mntp/YtaF"/>
</dbReference>
<evidence type="ECO:0000256" key="3">
    <source>
        <dbReference type="ARBA" id="ARBA00022989"/>
    </source>
</evidence>
<feature type="transmembrane region" description="Helical" evidence="5">
    <location>
        <begin position="131"/>
        <end position="153"/>
    </location>
</feature>
<evidence type="ECO:0000313" key="7">
    <source>
        <dbReference type="Proteomes" id="UP001579974"/>
    </source>
</evidence>
<evidence type="ECO:0000256" key="2">
    <source>
        <dbReference type="ARBA" id="ARBA00022692"/>
    </source>
</evidence>
<protein>
    <submittedName>
        <fullName evidence="6">Manganese efflux pump</fullName>
    </submittedName>
</protein>
<feature type="transmembrane region" description="Helical" evidence="5">
    <location>
        <begin position="104"/>
        <end position="125"/>
    </location>
</feature>
<evidence type="ECO:0000256" key="1">
    <source>
        <dbReference type="ARBA" id="ARBA00022475"/>
    </source>
</evidence>
<feature type="transmembrane region" description="Helical" evidence="5">
    <location>
        <begin position="6"/>
        <end position="30"/>
    </location>
</feature>
<dbReference type="PANTHER" id="PTHR35529:SF1">
    <property type="entry name" value="MANGANESE EFFLUX PUMP MNTP-RELATED"/>
    <property type="match status" value="1"/>
</dbReference>
<keyword evidence="3 5" id="KW-1133">Transmembrane helix</keyword>
<keyword evidence="7" id="KW-1185">Reference proteome</keyword>
<evidence type="ECO:0000256" key="5">
    <source>
        <dbReference type="SAM" id="Phobius"/>
    </source>
</evidence>
<dbReference type="EMBL" id="JBDXSU010000008">
    <property type="protein sequence ID" value="MFB5191014.1"/>
    <property type="molecule type" value="Genomic_DNA"/>
</dbReference>
<reference evidence="6 7" key="1">
    <citation type="journal article" date="2024" name="Int. J. Mol. Sci.">
        <title>Exploration of Alicyclobacillus spp. Genome in Search of Antibiotic Resistance.</title>
        <authorList>
            <person name="Bucka-Kolendo J."/>
            <person name="Kiousi D.E."/>
            <person name="Dekowska A."/>
            <person name="Mikolajczuk-Szczyrba A."/>
            <person name="Karadedos D.M."/>
            <person name="Michael P."/>
            <person name="Galanis A."/>
            <person name="Sokolowska B."/>
        </authorList>
    </citation>
    <scope>NUCLEOTIDE SEQUENCE [LARGE SCALE GENOMIC DNA]</scope>
    <source>
        <strain evidence="6 7">KKP 3000</strain>
    </source>
</reference>
<gene>
    <name evidence="6" type="ORF">KKP3000_004510</name>
</gene>
<dbReference type="RefSeq" id="WP_275474567.1">
    <property type="nucleotide sequence ID" value="NZ_CP162940.1"/>
</dbReference>
<feature type="transmembrane region" description="Helical" evidence="5">
    <location>
        <begin position="42"/>
        <end position="67"/>
    </location>
</feature>
<keyword evidence="2 5" id="KW-0812">Transmembrane</keyword>
<sequence>MNHLQAITEILLMSFALGMDALSLSIGIGLGKIDRKTALQLCFSIGMFHVILTFAGLVFGNLVGYYLGALAQWFGALLLMGLGAHMLYSSLFGKEEAVKPIGNLFAMTLFSASVSLDALSVGFSLGLRSTAYGVVSALSFGCISMVLCAIGLFIGKRFSRSVGRYGEILGAIVLVGCGIKFLL</sequence>
<accession>A0ABV5AFG8</accession>
<name>A0ABV5AFG8_9BACL</name>
<dbReference type="PANTHER" id="PTHR35529">
    <property type="entry name" value="MANGANESE EFFLUX PUMP MNTP-RELATED"/>
    <property type="match status" value="1"/>
</dbReference>